<feature type="compositionally biased region" description="Basic and acidic residues" evidence="1">
    <location>
        <begin position="496"/>
        <end position="506"/>
    </location>
</feature>
<dbReference type="AlphaFoldDB" id="A0A9Q9ATK1"/>
<protein>
    <submittedName>
        <fullName evidence="2">Uncharacterized protein</fullName>
    </submittedName>
</protein>
<proteinExistence type="predicted"/>
<dbReference type="Proteomes" id="UP001056384">
    <property type="component" value="Chromosome 3"/>
</dbReference>
<feature type="region of interest" description="Disordered" evidence="1">
    <location>
        <begin position="496"/>
        <end position="516"/>
    </location>
</feature>
<feature type="region of interest" description="Disordered" evidence="1">
    <location>
        <begin position="529"/>
        <end position="584"/>
    </location>
</feature>
<evidence type="ECO:0000313" key="2">
    <source>
        <dbReference type="EMBL" id="USW50486.1"/>
    </source>
</evidence>
<evidence type="ECO:0000256" key="1">
    <source>
        <dbReference type="SAM" id="MobiDB-lite"/>
    </source>
</evidence>
<keyword evidence="3" id="KW-1185">Reference proteome</keyword>
<feature type="compositionally biased region" description="Polar residues" evidence="1">
    <location>
        <begin position="280"/>
        <end position="314"/>
    </location>
</feature>
<feature type="region of interest" description="Disordered" evidence="1">
    <location>
        <begin position="223"/>
        <end position="250"/>
    </location>
</feature>
<accession>A0A9Q9ATK1</accession>
<feature type="region of interest" description="Disordered" evidence="1">
    <location>
        <begin position="280"/>
        <end position="319"/>
    </location>
</feature>
<name>A0A9Q9ATK1_9PEZI</name>
<dbReference type="EMBL" id="CP099420">
    <property type="protein sequence ID" value="USW50486.1"/>
    <property type="molecule type" value="Genomic_DNA"/>
</dbReference>
<feature type="compositionally biased region" description="Low complexity" evidence="1">
    <location>
        <begin position="233"/>
        <end position="250"/>
    </location>
</feature>
<feature type="region of interest" description="Disordered" evidence="1">
    <location>
        <begin position="353"/>
        <end position="382"/>
    </location>
</feature>
<evidence type="ECO:0000313" key="3">
    <source>
        <dbReference type="Proteomes" id="UP001056384"/>
    </source>
</evidence>
<reference evidence="2" key="1">
    <citation type="submission" date="2022-06" db="EMBL/GenBank/DDBJ databases">
        <title>Complete genome sequences of two strains of the flax pathogen Septoria linicola.</title>
        <authorList>
            <person name="Lapalu N."/>
            <person name="Simon A."/>
            <person name="Demenou B."/>
            <person name="Paumier D."/>
            <person name="Guillot M.-P."/>
            <person name="Gout L."/>
            <person name="Valade R."/>
        </authorList>
    </citation>
    <scope>NUCLEOTIDE SEQUENCE</scope>
    <source>
        <strain evidence="2">SE15195</strain>
    </source>
</reference>
<gene>
    <name evidence="2" type="ORF">Slin15195_G038050</name>
</gene>
<sequence>MVAKKVASFAPVSDTQTAIFGAPNAVEAFSAKLELGHIGHKSVSESQPYDRSIMALSTALDDVMRGHDLPALGLWPAIARTSPAYWIRAEKFRAWKDRKQAKQEGVLTWQAIKTILDILPAQITEDAAQSVEVGELQLGVCIRSSYYGGYVVLCPDNADKTTVWLINEDAEFSPPNDWHFGELWSAVASPKATGDELDGSTAEVYGGLKRRLLEGAIEYARTNSPSALEQRPGSSGIGAQASRSRSRAVYSRMSDTQADAAAAQMLSLAGFSAAHTKTLASRPTQAASQNRSHTDAASIQSTTDLSQSENSSSMPKGLGTIGRKLTKVASQMQLKQTVETIKHKASLARVGVSGATASGSRQGITGGAVTEPPKGQKLTPSNKLLSKWGQGEYYYIGGDGDTYTNRNISGNQDILDVLASPLHVDRMITSNRDQPVYCGQSALATLRDPQANRADRTWLDLDGPCGECEHLNRSCWLVVPGKYLIIKGMPVEPVVDSHRMSGDNRGRPPPSRPGSSVAVRNIIAANEEAAAAAADEDHAQQEDADDDQQTVPDDQQSTSRHMLTSAPEGTSIKQPPPGETPVIPAHYGRGVMIWVGPPGAGKIVHNAEHFTQESVSYLQKSWTKDGKGSRRDYAKMRVQCINVNRAGPIKKDFLSAATSRQKVAGWANVDSACNECDSLKNRECFLFVNEDVVWYKHNANY</sequence>
<organism evidence="2 3">
    <name type="scientific">Septoria linicola</name>
    <dbReference type="NCBI Taxonomy" id="215465"/>
    <lineage>
        <taxon>Eukaryota</taxon>
        <taxon>Fungi</taxon>
        <taxon>Dikarya</taxon>
        <taxon>Ascomycota</taxon>
        <taxon>Pezizomycotina</taxon>
        <taxon>Dothideomycetes</taxon>
        <taxon>Dothideomycetidae</taxon>
        <taxon>Mycosphaerellales</taxon>
        <taxon>Mycosphaerellaceae</taxon>
        <taxon>Septoria</taxon>
    </lineage>
</organism>
<feature type="compositionally biased region" description="Polar residues" evidence="1">
    <location>
        <begin position="557"/>
        <end position="573"/>
    </location>
</feature>